<keyword evidence="2" id="KW-1185">Reference proteome</keyword>
<dbReference type="InterPro" id="IPR053734">
    <property type="entry name" value="Phage_Head-Tail_Connect_sf"/>
</dbReference>
<sequence length="106" mass="11126">MPAPSWEQLDSFLQPGDFAVLAEVALQGGGIRAVLGLFDAPYYNAELGEYDFDTRQPRFTCTAAEAGGIGRGDILSLAGTSYDVLTAPQEDGTGLAVLELAERAGT</sequence>
<organism evidence="1 2">
    <name type="scientific">Pacificitalea manganoxidans</name>
    <dbReference type="NCBI Taxonomy" id="1411902"/>
    <lineage>
        <taxon>Bacteria</taxon>
        <taxon>Pseudomonadati</taxon>
        <taxon>Pseudomonadota</taxon>
        <taxon>Alphaproteobacteria</taxon>
        <taxon>Rhodobacterales</taxon>
        <taxon>Paracoccaceae</taxon>
        <taxon>Pacificitalea</taxon>
    </lineage>
</organism>
<dbReference type="EMBL" id="CP021404">
    <property type="protein sequence ID" value="ATI41942.1"/>
    <property type="molecule type" value="Genomic_DNA"/>
</dbReference>
<dbReference type="OrthoDB" id="6691341at2"/>
<reference evidence="1 2" key="1">
    <citation type="submission" date="2017-05" db="EMBL/GenBank/DDBJ databases">
        <title>Comparative genomic and metabolic analysis of manganese-oxidizing mechanisms in Celeribater manganoxidans DY25T: its adaption to the environment of polymetallic nodule.</title>
        <authorList>
            <person name="Wang X."/>
        </authorList>
    </citation>
    <scope>NUCLEOTIDE SEQUENCE [LARGE SCALE GENOMIC DNA]</scope>
    <source>
        <strain evidence="1 2">DY25</strain>
    </source>
</reference>
<dbReference type="GO" id="GO:0019068">
    <property type="term" value="P:virion assembly"/>
    <property type="evidence" value="ECO:0007669"/>
    <property type="project" value="InterPro"/>
</dbReference>
<dbReference type="Gene3D" id="2.40.10.180">
    <property type="entry name" value="Phage tail proteins"/>
    <property type="match status" value="1"/>
</dbReference>
<proteinExistence type="predicted"/>
<dbReference type="Pfam" id="PF05354">
    <property type="entry name" value="Phage_attach"/>
    <property type="match status" value="1"/>
</dbReference>
<evidence type="ECO:0000313" key="2">
    <source>
        <dbReference type="Proteomes" id="UP000219050"/>
    </source>
</evidence>
<gene>
    <name evidence="1" type="ORF">CBW24_07955</name>
</gene>
<dbReference type="AlphaFoldDB" id="A0A291LZ17"/>
<name>A0A291LZ17_9RHOB</name>
<dbReference type="InterPro" id="IPR008018">
    <property type="entry name" value="Phage_tail_attach_FII"/>
</dbReference>
<dbReference type="RefSeq" id="WP_097373246.1">
    <property type="nucleotide sequence ID" value="NZ_CP021404.1"/>
</dbReference>
<protein>
    <submittedName>
        <fullName evidence="1">Uncharacterized protein</fullName>
    </submittedName>
</protein>
<dbReference type="KEGG" id="cmag:CBW24_07955"/>
<dbReference type="Proteomes" id="UP000219050">
    <property type="component" value="Chromosome"/>
</dbReference>
<accession>A0A291LZ17</accession>
<evidence type="ECO:0000313" key="1">
    <source>
        <dbReference type="EMBL" id="ATI41942.1"/>
    </source>
</evidence>